<comment type="caution">
    <text evidence="5">The sequence shown here is derived from an EMBL/GenBank/DDBJ whole genome shotgun (WGS) entry which is preliminary data.</text>
</comment>
<dbReference type="InterPro" id="IPR009057">
    <property type="entry name" value="Homeodomain-like_sf"/>
</dbReference>
<protein>
    <recommendedName>
        <fullName evidence="4">HTH araC/xylS-type domain-containing protein</fullName>
    </recommendedName>
</protein>
<dbReference type="SUPFAM" id="SSF51215">
    <property type="entry name" value="Regulatory protein AraC"/>
    <property type="match status" value="1"/>
</dbReference>
<name>A0ABR4YHQ2_9BACT</name>
<dbReference type="InterPro" id="IPR014710">
    <property type="entry name" value="RmlC-like_jellyroll"/>
</dbReference>
<feature type="domain" description="HTH araC/xylS-type" evidence="4">
    <location>
        <begin position="177"/>
        <end position="277"/>
    </location>
</feature>
<dbReference type="SMART" id="SM00342">
    <property type="entry name" value="HTH_ARAC"/>
    <property type="match status" value="1"/>
</dbReference>
<evidence type="ECO:0000256" key="1">
    <source>
        <dbReference type="ARBA" id="ARBA00023015"/>
    </source>
</evidence>
<keyword evidence="1" id="KW-0805">Transcription regulation</keyword>
<accession>A0ABR4YHQ2</accession>
<dbReference type="PROSITE" id="PS00041">
    <property type="entry name" value="HTH_ARAC_FAMILY_1"/>
    <property type="match status" value="1"/>
</dbReference>
<gene>
    <name evidence="5" type="ORF">LG35_08070</name>
</gene>
<organism evidence="5 6">
    <name type="scientific">Alistipes inops</name>
    <dbReference type="NCBI Taxonomy" id="1501391"/>
    <lineage>
        <taxon>Bacteria</taxon>
        <taxon>Pseudomonadati</taxon>
        <taxon>Bacteroidota</taxon>
        <taxon>Bacteroidia</taxon>
        <taxon>Bacteroidales</taxon>
        <taxon>Rikenellaceae</taxon>
        <taxon>Alistipes</taxon>
    </lineage>
</organism>
<dbReference type="Gene3D" id="1.10.10.60">
    <property type="entry name" value="Homeodomain-like"/>
    <property type="match status" value="2"/>
</dbReference>
<sequence>MWIENLYRPAEILVREHERFPIGEHTHSFYELAYIVSGSGSFSMPEGVPGQWSGDISYGTGTLLLIPPERLHRFKVGTRSRYLFIRFTGSYVTEYIGKDIEQALRMQDVPRITPAGRDASTLQQLMEMVTAEQASPNGFSAHLQQQWINSIITLAARSAAQHSGSGIPVQQENDRAVSMLQYIQRHIHQPERLKGSALCAAFNLSPAYIGRYFKRHFHESLRQYIVESRIRAAAEMLCNSRMSVKEIAYRLGYTDSCHLVRSFKHHYGTTPASYRSRYASGQETR</sequence>
<evidence type="ECO:0000313" key="6">
    <source>
        <dbReference type="Proteomes" id="UP000030889"/>
    </source>
</evidence>
<dbReference type="RefSeq" id="WP_035473807.1">
    <property type="nucleotide sequence ID" value="NZ_JRGF01000009.1"/>
</dbReference>
<dbReference type="InterPro" id="IPR037923">
    <property type="entry name" value="HTH-like"/>
</dbReference>
<dbReference type="InterPro" id="IPR003313">
    <property type="entry name" value="AraC-bd"/>
</dbReference>
<dbReference type="Proteomes" id="UP000030889">
    <property type="component" value="Unassembled WGS sequence"/>
</dbReference>
<dbReference type="Gene3D" id="2.60.120.10">
    <property type="entry name" value="Jelly Rolls"/>
    <property type="match status" value="1"/>
</dbReference>
<evidence type="ECO:0000256" key="3">
    <source>
        <dbReference type="ARBA" id="ARBA00023163"/>
    </source>
</evidence>
<dbReference type="PROSITE" id="PS01124">
    <property type="entry name" value="HTH_ARAC_FAMILY_2"/>
    <property type="match status" value="1"/>
</dbReference>
<dbReference type="InterPro" id="IPR018060">
    <property type="entry name" value="HTH_AraC"/>
</dbReference>
<evidence type="ECO:0000256" key="2">
    <source>
        <dbReference type="ARBA" id="ARBA00023125"/>
    </source>
</evidence>
<keyword evidence="6" id="KW-1185">Reference proteome</keyword>
<dbReference type="Pfam" id="PF02311">
    <property type="entry name" value="AraC_binding"/>
    <property type="match status" value="1"/>
</dbReference>
<reference evidence="5 6" key="1">
    <citation type="submission" date="2014-09" db="EMBL/GenBank/DDBJ databases">
        <title>Alistipes sp. 627, sp. nov., a novel member of the family Rikenellaceae isolated from human faeces.</title>
        <authorList>
            <person name="Shkoporov A.N."/>
            <person name="Chaplin A.V."/>
            <person name="Motuzova O.V."/>
            <person name="Kafarskaia L.I."/>
            <person name="Khokhlova E.V."/>
            <person name="Efimov B.A."/>
        </authorList>
    </citation>
    <scope>NUCLEOTIDE SEQUENCE [LARGE SCALE GENOMIC DNA]</scope>
    <source>
        <strain evidence="5 6">627</strain>
    </source>
</reference>
<dbReference type="Pfam" id="PF12833">
    <property type="entry name" value="HTH_18"/>
    <property type="match status" value="1"/>
</dbReference>
<evidence type="ECO:0000313" key="5">
    <source>
        <dbReference type="EMBL" id="KHE41699.1"/>
    </source>
</evidence>
<evidence type="ECO:0000259" key="4">
    <source>
        <dbReference type="PROSITE" id="PS01124"/>
    </source>
</evidence>
<dbReference type="EMBL" id="JRGF01000009">
    <property type="protein sequence ID" value="KHE41699.1"/>
    <property type="molecule type" value="Genomic_DNA"/>
</dbReference>
<keyword evidence="3" id="KW-0804">Transcription</keyword>
<dbReference type="PANTHER" id="PTHR43280:SF2">
    <property type="entry name" value="HTH-TYPE TRANSCRIPTIONAL REGULATOR EXSA"/>
    <property type="match status" value="1"/>
</dbReference>
<dbReference type="InterPro" id="IPR018062">
    <property type="entry name" value="HTH_AraC-typ_CS"/>
</dbReference>
<dbReference type="SUPFAM" id="SSF46689">
    <property type="entry name" value="Homeodomain-like"/>
    <property type="match status" value="1"/>
</dbReference>
<dbReference type="PANTHER" id="PTHR43280">
    <property type="entry name" value="ARAC-FAMILY TRANSCRIPTIONAL REGULATOR"/>
    <property type="match status" value="1"/>
</dbReference>
<proteinExistence type="predicted"/>
<keyword evidence="2" id="KW-0238">DNA-binding</keyword>